<protein>
    <submittedName>
        <fullName evidence="1">Accessory Sec system asp1</fullName>
    </submittedName>
</protein>
<evidence type="ECO:0000313" key="2">
    <source>
        <dbReference type="Proteomes" id="UP000044616"/>
    </source>
</evidence>
<dbReference type="AlphaFoldDB" id="A0A077UJA7"/>
<name>A0A077UJA7_9STAP</name>
<dbReference type="NCBIfam" id="TIGR03713">
    <property type="entry name" value="acc_sec_asp1"/>
    <property type="match status" value="1"/>
</dbReference>
<sequence length="517" mass="61124">MKYFIPAWYDDQQWWQDTTVPYYQMQKKTEFDDMISLMGMHLENELVYHLIVLNHAPNLRTFLHRYDLYETKYWSVFDEIQGFSHHAPQAINYHHLKWPDDVEFVYTPYLLKCVTSDQTFTNIYFSQEGYSIWFEEFENGQLQRRYIFDDRGYLSAIRYFDKDGEGTYQEYLTIDGDCVLCEDLKGGRVSVSERYQHDYHQTQYNSMAEIIEEKFQEMIKRTIHSKDHVIVASDTRHNQFIAKNIPAQALSYSFFKNRNETVSSDEYQSIVKGAHFIVDSLQLERALFQHQQNLARQDNMIRITPFETRQSPNISSQLMETFIGVWIDGMTEANLKQLMECLVDYIEREDQYRLILLTRHQNNIPQWLRTCMASVNEAYHAKKEEDVNVSALMTTEDQDDVITIKTIFAEHDVVEAMRTLRIIIDMSEEPDLYLQISAISAAIPQINSQSTDYVSDYDNGRIIETSHQLSEALNYYLSYLKNWNYAYAYSLKLIDAYASNNIIRQLDELIEGEKDAT</sequence>
<accession>A0A077UJA7</accession>
<evidence type="ECO:0000313" key="1">
    <source>
        <dbReference type="EMBL" id="CDR28520.1"/>
    </source>
</evidence>
<organism evidence="1 2">
    <name type="scientific">Staphylococcus schweitzeri</name>
    <dbReference type="NCBI Taxonomy" id="1654388"/>
    <lineage>
        <taxon>Bacteria</taxon>
        <taxon>Bacillati</taxon>
        <taxon>Bacillota</taxon>
        <taxon>Bacilli</taxon>
        <taxon>Bacillales</taxon>
        <taxon>Staphylococcaceae</taxon>
        <taxon>Staphylococcus</taxon>
    </lineage>
</organism>
<dbReference type="Proteomes" id="UP000044616">
    <property type="component" value="Unassembled WGS sequence"/>
</dbReference>
<proteinExistence type="predicted"/>
<dbReference type="EMBL" id="CCEH01000013">
    <property type="protein sequence ID" value="CDR28520.1"/>
    <property type="molecule type" value="Genomic_DNA"/>
</dbReference>
<reference evidence="1 2" key="1">
    <citation type="submission" date="2014-05" db="EMBL/GenBank/DDBJ databases">
        <authorList>
            <person name="Aslett A.Martin."/>
            <person name="De Silva Nishadi"/>
        </authorList>
    </citation>
    <scope>NUCLEOTIDE SEQUENCE [LARGE SCALE GENOMIC DNA]</scope>
</reference>
<dbReference type="GO" id="GO:0015031">
    <property type="term" value="P:protein transport"/>
    <property type="evidence" value="ECO:0007669"/>
    <property type="project" value="InterPro"/>
</dbReference>
<dbReference type="RefSeq" id="WP_047531046.1">
    <property type="nucleotide sequence ID" value="NZ_CCEH01000013.1"/>
</dbReference>
<dbReference type="InterPro" id="IPR022372">
    <property type="entry name" value="Accessory_SS_Asp1"/>
</dbReference>
<dbReference type="Pfam" id="PF16993">
    <property type="entry name" value="Asp1"/>
    <property type="match status" value="1"/>
</dbReference>
<gene>
    <name evidence="1" type="ORF">ERS140147_01655</name>
</gene>